<proteinExistence type="predicted"/>
<gene>
    <name evidence="2" type="ORF">EYF80_012674</name>
</gene>
<feature type="region of interest" description="Disordered" evidence="1">
    <location>
        <begin position="1"/>
        <end position="61"/>
    </location>
</feature>
<evidence type="ECO:0000313" key="3">
    <source>
        <dbReference type="Proteomes" id="UP000314294"/>
    </source>
</evidence>
<dbReference type="EMBL" id="SRLO01000087">
    <property type="protein sequence ID" value="TNN77036.1"/>
    <property type="molecule type" value="Genomic_DNA"/>
</dbReference>
<feature type="compositionally biased region" description="Basic and acidic residues" evidence="1">
    <location>
        <begin position="1"/>
        <end position="11"/>
    </location>
</feature>
<comment type="caution">
    <text evidence="2">The sequence shown here is derived from an EMBL/GenBank/DDBJ whole genome shotgun (WGS) entry which is preliminary data.</text>
</comment>
<dbReference type="AlphaFoldDB" id="A0A4Z2IGA0"/>
<evidence type="ECO:0000256" key="1">
    <source>
        <dbReference type="SAM" id="MobiDB-lite"/>
    </source>
</evidence>
<name>A0A4Z2IGA0_9TELE</name>
<accession>A0A4Z2IGA0</accession>
<evidence type="ECO:0000313" key="2">
    <source>
        <dbReference type="EMBL" id="TNN77036.1"/>
    </source>
</evidence>
<feature type="compositionally biased region" description="Basic and acidic residues" evidence="1">
    <location>
        <begin position="18"/>
        <end position="59"/>
    </location>
</feature>
<protein>
    <submittedName>
        <fullName evidence="2">Uncharacterized protein</fullName>
    </submittedName>
</protein>
<reference evidence="2 3" key="1">
    <citation type="submission" date="2019-03" db="EMBL/GenBank/DDBJ databases">
        <title>First draft genome of Liparis tanakae, snailfish: a comprehensive survey of snailfish specific genes.</title>
        <authorList>
            <person name="Kim W."/>
            <person name="Song I."/>
            <person name="Jeong J.-H."/>
            <person name="Kim D."/>
            <person name="Kim S."/>
            <person name="Ryu S."/>
            <person name="Song J.Y."/>
            <person name="Lee S.K."/>
        </authorList>
    </citation>
    <scope>NUCLEOTIDE SEQUENCE [LARGE SCALE GENOMIC DNA]</scope>
    <source>
        <tissue evidence="2">Muscle</tissue>
    </source>
</reference>
<dbReference type="Proteomes" id="UP000314294">
    <property type="component" value="Unassembled WGS sequence"/>
</dbReference>
<keyword evidence="3" id="KW-1185">Reference proteome</keyword>
<organism evidence="2 3">
    <name type="scientific">Liparis tanakae</name>
    <name type="common">Tanaka's snailfish</name>
    <dbReference type="NCBI Taxonomy" id="230148"/>
    <lineage>
        <taxon>Eukaryota</taxon>
        <taxon>Metazoa</taxon>
        <taxon>Chordata</taxon>
        <taxon>Craniata</taxon>
        <taxon>Vertebrata</taxon>
        <taxon>Euteleostomi</taxon>
        <taxon>Actinopterygii</taxon>
        <taxon>Neopterygii</taxon>
        <taxon>Teleostei</taxon>
        <taxon>Neoteleostei</taxon>
        <taxon>Acanthomorphata</taxon>
        <taxon>Eupercaria</taxon>
        <taxon>Perciformes</taxon>
        <taxon>Cottioidei</taxon>
        <taxon>Cottales</taxon>
        <taxon>Liparidae</taxon>
        <taxon>Liparis</taxon>
    </lineage>
</organism>
<sequence length="166" mass="19472">MKPQQEQRLETEEGEQADSPRREQENKEECAERKINRGEDEEESAKLKRRSEEDRDRRLSQTANPHLWLTVMIPNKVSRVVTNEPSKRNSEILSVHHEAQRSFVHVQDHEQRVRQGERLLRLQETRVGRQRAVRPVLAVVVEPVASQIPAPGFTVRPHQRRVANRM</sequence>